<name>A0ABU8MM88_9PSEU</name>
<organism evidence="1 2">
    <name type="scientific">Actinomycetospora aurantiaca</name>
    <dbReference type="NCBI Taxonomy" id="3129233"/>
    <lineage>
        <taxon>Bacteria</taxon>
        <taxon>Bacillati</taxon>
        <taxon>Actinomycetota</taxon>
        <taxon>Actinomycetes</taxon>
        <taxon>Pseudonocardiales</taxon>
        <taxon>Pseudonocardiaceae</taxon>
        <taxon>Actinomycetospora</taxon>
    </lineage>
</organism>
<sequence length="71" mass="7704">MATIPAVSLKGAPTPMHRLAEFEPHTVRTKTIEVDGEDTTVLDLDPVVARTDTPAAIEARAVLARRSRARL</sequence>
<dbReference type="Proteomes" id="UP001385809">
    <property type="component" value="Unassembled WGS sequence"/>
</dbReference>
<evidence type="ECO:0000313" key="1">
    <source>
        <dbReference type="EMBL" id="MEJ2868415.1"/>
    </source>
</evidence>
<reference evidence="1 2" key="1">
    <citation type="submission" date="2024-03" db="EMBL/GenBank/DDBJ databases">
        <title>Actinomycetospora sp. OC33-EN08, a novel actinomycete isolated from wild orchid (Aerides multiflora).</title>
        <authorList>
            <person name="Suriyachadkun C."/>
        </authorList>
    </citation>
    <scope>NUCLEOTIDE SEQUENCE [LARGE SCALE GENOMIC DNA]</scope>
    <source>
        <strain evidence="1 2">OC33-EN08</strain>
    </source>
</reference>
<proteinExistence type="predicted"/>
<protein>
    <submittedName>
        <fullName evidence="1">Uncharacterized protein</fullName>
    </submittedName>
</protein>
<keyword evidence="2" id="KW-1185">Reference proteome</keyword>
<comment type="caution">
    <text evidence="1">The sequence shown here is derived from an EMBL/GenBank/DDBJ whole genome shotgun (WGS) entry which is preliminary data.</text>
</comment>
<gene>
    <name evidence="1" type="ORF">WCD74_11615</name>
</gene>
<dbReference type="RefSeq" id="WP_337694999.1">
    <property type="nucleotide sequence ID" value="NZ_JBBEGN010000004.1"/>
</dbReference>
<evidence type="ECO:0000313" key="2">
    <source>
        <dbReference type="Proteomes" id="UP001385809"/>
    </source>
</evidence>
<dbReference type="EMBL" id="JBBEGN010000004">
    <property type="protein sequence ID" value="MEJ2868415.1"/>
    <property type="molecule type" value="Genomic_DNA"/>
</dbReference>
<accession>A0ABU8MM88</accession>